<evidence type="ECO:0000313" key="5">
    <source>
        <dbReference type="Proteomes" id="UP000037685"/>
    </source>
</evidence>
<proteinExistence type="predicted"/>
<dbReference type="GO" id="GO:0004022">
    <property type="term" value="F:alcohol dehydrogenase (NAD+) activity"/>
    <property type="evidence" value="ECO:0007669"/>
    <property type="project" value="UniProtKB-EC"/>
</dbReference>
<dbReference type="EMBL" id="LHCI01000106">
    <property type="protein sequence ID" value="KOX89058.1"/>
    <property type="molecule type" value="Genomic_DNA"/>
</dbReference>
<evidence type="ECO:0000259" key="3">
    <source>
        <dbReference type="SMART" id="SM00829"/>
    </source>
</evidence>
<feature type="region of interest" description="Disordered" evidence="2">
    <location>
        <begin position="1"/>
        <end position="27"/>
    </location>
</feature>
<evidence type="ECO:0000256" key="2">
    <source>
        <dbReference type="SAM" id="MobiDB-lite"/>
    </source>
</evidence>
<dbReference type="RefSeq" id="WP_053766983.1">
    <property type="nucleotide sequence ID" value="NZ_LHCI01000106.1"/>
</dbReference>
<dbReference type="Pfam" id="PF00107">
    <property type="entry name" value="ADH_zinc_N"/>
    <property type="match status" value="1"/>
</dbReference>
<dbReference type="CDD" id="cd08266">
    <property type="entry name" value="Zn_ADH_like1"/>
    <property type="match status" value="1"/>
</dbReference>
<dbReference type="InterPro" id="IPR051603">
    <property type="entry name" value="Zinc-ADH_QOR/CCCR"/>
</dbReference>
<protein>
    <submittedName>
        <fullName evidence="4">Alcohol dehydrogenase</fullName>
        <ecNumber evidence="4">1.1.1.1</ecNumber>
    </submittedName>
</protein>
<reference evidence="4 5" key="1">
    <citation type="submission" date="2015-07" db="EMBL/GenBank/DDBJ databases">
        <authorList>
            <person name="Noorani M."/>
        </authorList>
    </citation>
    <scope>NUCLEOTIDE SEQUENCE [LARGE SCALE GENOMIC DNA]</scope>
    <source>
        <strain evidence="5">ATCC 25104 / DSM 625 / JCM 10724 / NBRC 103206 / NCIMB 11243 / YT-1</strain>
    </source>
</reference>
<sequence>MRAVVMEARGGPEVLKPTEMPTPEPGPKEVRIRVRAAALNHLDIWVRKGVASPRLPLPHILGADASGVVEAVGPGVTAFAPGDEVVVNPGLSCGHCERCLAGEDNLCPRYEILGEHRHGAYAEYLVVPEVNLLKKPQNLSFEEAAAIPLTFLTAWQMVVDKLQVRPGDDVLVMAAGSGVSVAAIQIAKLFGGRVIATAGSEEKLRKALELGADEAVNYTHPDWFKEVRRLTGGKGADKVVDHTGALYFEGVIKATASGGRIAIAGASSGYEGTLPFAHVFFRQLAILGSTMASKSRLFPILRMVEAGKLKPVVGQVLPLEAASKGHRLLEERRVFGKVVLRVD</sequence>
<keyword evidence="4" id="KW-0560">Oxidoreductase</keyword>
<gene>
    <name evidence="4" type="primary">adhT_1</name>
    <name evidence="4" type="ORF">BVI061214_00206</name>
</gene>
<dbReference type="AlphaFoldDB" id="A0A0M9ADA1"/>
<dbReference type="Proteomes" id="UP000037685">
    <property type="component" value="Unassembled WGS sequence"/>
</dbReference>
<dbReference type="InterPro" id="IPR013154">
    <property type="entry name" value="ADH-like_N"/>
</dbReference>
<feature type="domain" description="Enoyl reductase (ER)" evidence="3">
    <location>
        <begin position="10"/>
        <end position="340"/>
    </location>
</feature>
<evidence type="ECO:0000313" key="4">
    <source>
        <dbReference type="EMBL" id="KOX89058.1"/>
    </source>
</evidence>
<dbReference type="SMART" id="SM00829">
    <property type="entry name" value="PKS_ER"/>
    <property type="match status" value="1"/>
</dbReference>
<organism evidence="4 5">
    <name type="scientific">Thermus aquaticus</name>
    <dbReference type="NCBI Taxonomy" id="271"/>
    <lineage>
        <taxon>Bacteria</taxon>
        <taxon>Thermotogati</taxon>
        <taxon>Deinococcota</taxon>
        <taxon>Deinococci</taxon>
        <taxon>Thermales</taxon>
        <taxon>Thermaceae</taxon>
        <taxon>Thermus</taxon>
    </lineage>
</organism>
<dbReference type="EC" id="1.1.1.1" evidence="4"/>
<dbReference type="Gene3D" id="3.90.180.10">
    <property type="entry name" value="Medium-chain alcohol dehydrogenases, catalytic domain"/>
    <property type="match status" value="1"/>
</dbReference>
<dbReference type="InterPro" id="IPR013149">
    <property type="entry name" value="ADH-like_C"/>
</dbReference>
<dbReference type="InterPro" id="IPR011032">
    <property type="entry name" value="GroES-like_sf"/>
</dbReference>
<dbReference type="Gene3D" id="3.40.50.720">
    <property type="entry name" value="NAD(P)-binding Rossmann-like Domain"/>
    <property type="match status" value="1"/>
</dbReference>
<dbReference type="SUPFAM" id="SSF50129">
    <property type="entry name" value="GroES-like"/>
    <property type="match status" value="1"/>
</dbReference>
<dbReference type="InterPro" id="IPR020843">
    <property type="entry name" value="ER"/>
</dbReference>
<dbReference type="Pfam" id="PF08240">
    <property type="entry name" value="ADH_N"/>
    <property type="match status" value="1"/>
</dbReference>
<name>A0A0M9ADA1_THEAQ</name>
<dbReference type="SUPFAM" id="SSF51735">
    <property type="entry name" value="NAD(P)-binding Rossmann-fold domains"/>
    <property type="match status" value="1"/>
</dbReference>
<comment type="caution">
    <text evidence="4">The sequence shown here is derived from an EMBL/GenBank/DDBJ whole genome shotgun (WGS) entry which is preliminary data.</text>
</comment>
<dbReference type="PANTHER" id="PTHR44154">
    <property type="entry name" value="QUINONE OXIDOREDUCTASE"/>
    <property type="match status" value="1"/>
</dbReference>
<keyword evidence="1" id="KW-0521">NADP</keyword>
<dbReference type="PANTHER" id="PTHR44154:SF1">
    <property type="entry name" value="QUINONE OXIDOREDUCTASE"/>
    <property type="match status" value="1"/>
</dbReference>
<evidence type="ECO:0000256" key="1">
    <source>
        <dbReference type="ARBA" id="ARBA00022857"/>
    </source>
</evidence>
<dbReference type="InterPro" id="IPR036291">
    <property type="entry name" value="NAD(P)-bd_dom_sf"/>
</dbReference>
<accession>A0A0M9ADA1</accession>
<dbReference type="PATRIC" id="fig|271.14.peg.297"/>